<dbReference type="Gene3D" id="1.20.890.10">
    <property type="entry name" value="cAMP-dependent protein kinase regulatory subunit, dimerization-anchoring domain"/>
    <property type="match status" value="1"/>
</dbReference>
<evidence type="ECO:0000313" key="2">
    <source>
        <dbReference type="EMBL" id="CAJ1373501.1"/>
    </source>
</evidence>
<organism evidence="2 3">
    <name type="scientific">Effrenium voratum</name>
    <dbReference type="NCBI Taxonomy" id="2562239"/>
    <lineage>
        <taxon>Eukaryota</taxon>
        <taxon>Sar</taxon>
        <taxon>Alveolata</taxon>
        <taxon>Dinophyceae</taxon>
        <taxon>Suessiales</taxon>
        <taxon>Symbiodiniaceae</taxon>
        <taxon>Effrenium</taxon>
    </lineage>
</organism>
<accession>A0AA36MJ18</accession>
<feature type="region of interest" description="Disordered" evidence="1">
    <location>
        <begin position="681"/>
        <end position="705"/>
    </location>
</feature>
<evidence type="ECO:0000313" key="3">
    <source>
        <dbReference type="Proteomes" id="UP001178507"/>
    </source>
</evidence>
<evidence type="ECO:0000256" key="1">
    <source>
        <dbReference type="SAM" id="MobiDB-lite"/>
    </source>
</evidence>
<feature type="compositionally biased region" description="Basic residues" evidence="1">
    <location>
        <begin position="625"/>
        <end position="636"/>
    </location>
</feature>
<feature type="compositionally biased region" description="Polar residues" evidence="1">
    <location>
        <begin position="535"/>
        <end position="553"/>
    </location>
</feature>
<proteinExistence type="predicted"/>
<feature type="compositionally biased region" description="Low complexity" evidence="1">
    <location>
        <begin position="205"/>
        <end position="218"/>
    </location>
</feature>
<name>A0AA36MJ18_9DINO</name>
<feature type="compositionally biased region" description="Low complexity" evidence="1">
    <location>
        <begin position="260"/>
        <end position="273"/>
    </location>
</feature>
<dbReference type="AlphaFoldDB" id="A0AA36MJ18"/>
<feature type="region of interest" description="Disordered" evidence="1">
    <location>
        <begin position="150"/>
        <end position="369"/>
    </location>
</feature>
<feature type="compositionally biased region" description="Low complexity" evidence="1">
    <location>
        <begin position="555"/>
        <end position="579"/>
    </location>
</feature>
<comment type="caution">
    <text evidence="2">The sequence shown here is derived from an EMBL/GenBank/DDBJ whole genome shotgun (WGS) entry which is preliminary data.</text>
</comment>
<dbReference type="Proteomes" id="UP001178507">
    <property type="component" value="Unassembled WGS sequence"/>
</dbReference>
<sequence>MRLHVQASGISEGLLTAKCGSVKRQHVLHGASEAPFQLSLVKPPLPLEIEASVRRGKQCQESLVQSRQADGLYKVPLRGKHGQRMSVTFRAQPLSKAEKAKQAKEDRADAYFQKHGLNEFLKGMFDRLASEQPEDPYSFLRELYADAAKAERGEGQGNAQTCPPAEAEEPAVLTEPAAAEPSAVTAQAEAEKPAVQTEPVQSKPDVAADSSATVAAQAGVEEPAVQPQPDVAADPSATVAAQAEAEKPAVQTEPVQSKPDVAADSSATVAAQAGVEEPAVQPQPDVAADPSATVAAQAEAEKPAVQTEPVQSKPDVAADSSATVAAQAGVEEPAVQPQPDVAADPSATVAAQAAVQTEPVKPTPDVAADSSATAAAQAATSVSLQALRRKARDAISKGYVDGGLVNALQKLPAFQAATPGSLPIAQGEAPVNQSSSVRAAVQTEAVQPTADVAEPFAVAAQAKAEEAQVQTELVQPTATSAAATSVSLQALRRKARDAISKGYVDGGLVNALQKLPAFQAATPGSLPIAQGEAPVNQSSSVREQEPAVQTETVQPAPDVAEPSAVAAEAEEPTPAAAEPSADEVVAEPVAEPVQPTPDVAAGSPATGPPAQATVGHAGHSGHSGHSGHGHSCKLQRKTSEAATPVSLQALRRKARDAISKGYVDGRLATALQQNPACQVAPGSLPLPEHRTSRKPSPSHLRANTQPTPFLAEPLVTFTAPGSETISLHALRRKARDAISKGYVDGRLATALQTLAAVLPSGLSTFQLPTLTRAA</sequence>
<gene>
    <name evidence="2" type="ORF">EVOR1521_LOCUS3297</name>
</gene>
<dbReference type="CDD" id="cd22961">
    <property type="entry name" value="DD_TEX55-like"/>
    <property type="match status" value="1"/>
</dbReference>
<feature type="compositionally biased region" description="Low complexity" evidence="1">
    <location>
        <begin position="339"/>
        <end position="357"/>
    </location>
</feature>
<dbReference type="EMBL" id="CAUJNA010000200">
    <property type="protein sequence ID" value="CAJ1373501.1"/>
    <property type="molecule type" value="Genomic_DNA"/>
</dbReference>
<dbReference type="SUPFAM" id="SSF47391">
    <property type="entry name" value="Dimerization-anchoring domain of cAMP-dependent PK regulatory subunit"/>
    <property type="match status" value="1"/>
</dbReference>
<feature type="compositionally biased region" description="Low complexity" evidence="1">
    <location>
        <begin position="315"/>
        <end position="328"/>
    </location>
</feature>
<protein>
    <submittedName>
        <fullName evidence="2">Uncharacterized protein</fullName>
    </submittedName>
</protein>
<keyword evidence="3" id="KW-1185">Reference proteome</keyword>
<reference evidence="2" key="1">
    <citation type="submission" date="2023-08" db="EMBL/GenBank/DDBJ databases">
        <authorList>
            <person name="Chen Y."/>
            <person name="Shah S."/>
            <person name="Dougan E. K."/>
            <person name="Thang M."/>
            <person name="Chan C."/>
        </authorList>
    </citation>
    <scope>NUCLEOTIDE SEQUENCE</scope>
</reference>
<feature type="region of interest" description="Disordered" evidence="1">
    <location>
        <begin position="529"/>
        <end position="640"/>
    </location>
</feature>